<evidence type="ECO:0000313" key="2">
    <source>
        <dbReference type="EMBL" id="KAF9783517.1"/>
    </source>
</evidence>
<proteinExistence type="predicted"/>
<evidence type="ECO:0000313" key="3">
    <source>
        <dbReference type="Proteomes" id="UP000736335"/>
    </source>
</evidence>
<evidence type="ECO:0000256" key="1">
    <source>
        <dbReference type="SAM" id="MobiDB-lite"/>
    </source>
</evidence>
<feature type="compositionally biased region" description="Polar residues" evidence="1">
    <location>
        <begin position="7"/>
        <end position="20"/>
    </location>
</feature>
<name>A0A9P6HC41_9AGAM</name>
<organism evidence="2 3">
    <name type="scientific">Thelephora terrestris</name>
    <dbReference type="NCBI Taxonomy" id="56493"/>
    <lineage>
        <taxon>Eukaryota</taxon>
        <taxon>Fungi</taxon>
        <taxon>Dikarya</taxon>
        <taxon>Basidiomycota</taxon>
        <taxon>Agaricomycotina</taxon>
        <taxon>Agaricomycetes</taxon>
        <taxon>Thelephorales</taxon>
        <taxon>Thelephoraceae</taxon>
        <taxon>Thelephora</taxon>
    </lineage>
</organism>
<dbReference type="Gene3D" id="3.80.10.10">
    <property type="entry name" value="Ribonuclease Inhibitor"/>
    <property type="match status" value="1"/>
</dbReference>
<dbReference type="AlphaFoldDB" id="A0A9P6HC41"/>
<gene>
    <name evidence="2" type="ORF">BJ322DRAFT_1071448</name>
</gene>
<protein>
    <submittedName>
        <fullName evidence="2">Uncharacterized protein</fullName>
    </submittedName>
</protein>
<sequence>MEKAVSTKKNNNQHATISPESTRHTPPRLSLPLEVIYIIFELLKGDKAALRACSLAAHDFSRAALACLGRHITVNYVPRIKMCAQLLTADSAFRHVRSLDLGVTSGRSKPTDYLKEQFTILEIFSQRRTLTRLWLSRFPFPSFESSQRENVQDIVASLGTTVEDLGLYECHFLSRDDIISFICAFPRCHSLYVRDCVAINKESTETMFAGLPKHKLFLDTLELASKGKAIDVSSVIEEADLNISKLSALICNVDSAKQAHSVVTAASASPIRHLELTCVVPDGFQGICETVASQSLLSFFFVLIQAFLKPLPKKWCLEYLTIRSPARSDLVPWHSAFQDFPALPYLKELTIVYHYHNTPYDTHFWTCLDRLFEQRVVFPQSVQVDIRMTTQSKHWDKEWQREFLRSLTSLSKHQLKLWGVHLAELHPAPDPRLTRSSVMSAITQALGNRR</sequence>
<dbReference type="OrthoDB" id="2745898at2759"/>
<reference evidence="2" key="1">
    <citation type="journal article" date="2020" name="Nat. Commun.">
        <title>Large-scale genome sequencing of mycorrhizal fungi provides insights into the early evolution of symbiotic traits.</title>
        <authorList>
            <person name="Miyauchi S."/>
            <person name="Kiss E."/>
            <person name="Kuo A."/>
            <person name="Drula E."/>
            <person name="Kohler A."/>
            <person name="Sanchez-Garcia M."/>
            <person name="Morin E."/>
            <person name="Andreopoulos B."/>
            <person name="Barry K.W."/>
            <person name="Bonito G."/>
            <person name="Buee M."/>
            <person name="Carver A."/>
            <person name="Chen C."/>
            <person name="Cichocki N."/>
            <person name="Clum A."/>
            <person name="Culley D."/>
            <person name="Crous P.W."/>
            <person name="Fauchery L."/>
            <person name="Girlanda M."/>
            <person name="Hayes R.D."/>
            <person name="Keri Z."/>
            <person name="LaButti K."/>
            <person name="Lipzen A."/>
            <person name="Lombard V."/>
            <person name="Magnuson J."/>
            <person name="Maillard F."/>
            <person name="Murat C."/>
            <person name="Nolan M."/>
            <person name="Ohm R.A."/>
            <person name="Pangilinan J."/>
            <person name="Pereira M.F."/>
            <person name="Perotto S."/>
            <person name="Peter M."/>
            <person name="Pfister S."/>
            <person name="Riley R."/>
            <person name="Sitrit Y."/>
            <person name="Stielow J.B."/>
            <person name="Szollosi G."/>
            <person name="Zifcakova L."/>
            <person name="Stursova M."/>
            <person name="Spatafora J.W."/>
            <person name="Tedersoo L."/>
            <person name="Vaario L.M."/>
            <person name="Yamada A."/>
            <person name="Yan M."/>
            <person name="Wang P."/>
            <person name="Xu J."/>
            <person name="Bruns T."/>
            <person name="Baldrian P."/>
            <person name="Vilgalys R."/>
            <person name="Dunand C."/>
            <person name="Henrissat B."/>
            <person name="Grigoriev I.V."/>
            <person name="Hibbett D."/>
            <person name="Nagy L.G."/>
            <person name="Martin F.M."/>
        </authorList>
    </citation>
    <scope>NUCLEOTIDE SEQUENCE</scope>
    <source>
        <strain evidence="2">UH-Tt-Lm1</strain>
    </source>
</reference>
<keyword evidence="3" id="KW-1185">Reference proteome</keyword>
<dbReference type="EMBL" id="WIUZ02000010">
    <property type="protein sequence ID" value="KAF9783517.1"/>
    <property type="molecule type" value="Genomic_DNA"/>
</dbReference>
<dbReference type="Proteomes" id="UP000736335">
    <property type="component" value="Unassembled WGS sequence"/>
</dbReference>
<comment type="caution">
    <text evidence="2">The sequence shown here is derived from an EMBL/GenBank/DDBJ whole genome shotgun (WGS) entry which is preliminary data.</text>
</comment>
<dbReference type="SUPFAM" id="SSF52047">
    <property type="entry name" value="RNI-like"/>
    <property type="match status" value="1"/>
</dbReference>
<feature type="region of interest" description="Disordered" evidence="1">
    <location>
        <begin position="1"/>
        <end position="25"/>
    </location>
</feature>
<dbReference type="InterPro" id="IPR032675">
    <property type="entry name" value="LRR_dom_sf"/>
</dbReference>
<accession>A0A9P6HC41</accession>
<reference evidence="2" key="2">
    <citation type="submission" date="2020-11" db="EMBL/GenBank/DDBJ databases">
        <authorList>
            <consortium name="DOE Joint Genome Institute"/>
            <person name="Kuo A."/>
            <person name="Miyauchi S."/>
            <person name="Kiss E."/>
            <person name="Drula E."/>
            <person name="Kohler A."/>
            <person name="Sanchez-Garcia M."/>
            <person name="Andreopoulos B."/>
            <person name="Barry K.W."/>
            <person name="Bonito G."/>
            <person name="Buee M."/>
            <person name="Carver A."/>
            <person name="Chen C."/>
            <person name="Cichocki N."/>
            <person name="Clum A."/>
            <person name="Culley D."/>
            <person name="Crous P.W."/>
            <person name="Fauchery L."/>
            <person name="Girlanda M."/>
            <person name="Hayes R."/>
            <person name="Keri Z."/>
            <person name="Labutti K."/>
            <person name="Lipzen A."/>
            <person name="Lombard V."/>
            <person name="Magnuson J."/>
            <person name="Maillard F."/>
            <person name="Morin E."/>
            <person name="Murat C."/>
            <person name="Nolan M."/>
            <person name="Ohm R."/>
            <person name="Pangilinan J."/>
            <person name="Pereira M."/>
            <person name="Perotto S."/>
            <person name="Peter M."/>
            <person name="Riley R."/>
            <person name="Sitrit Y."/>
            <person name="Stielow B."/>
            <person name="Szollosi G."/>
            <person name="Zifcakova L."/>
            <person name="Stursova M."/>
            <person name="Spatafora J.W."/>
            <person name="Tedersoo L."/>
            <person name="Vaario L.-M."/>
            <person name="Yamada A."/>
            <person name="Yan M."/>
            <person name="Wang P."/>
            <person name="Xu J."/>
            <person name="Bruns T."/>
            <person name="Baldrian P."/>
            <person name="Vilgalys R."/>
            <person name="Henrissat B."/>
            <person name="Grigoriev I.V."/>
            <person name="Hibbett D."/>
            <person name="Nagy L.G."/>
            <person name="Martin F.M."/>
        </authorList>
    </citation>
    <scope>NUCLEOTIDE SEQUENCE</scope>
    <source>
        <strain evidence="2">UH-Tt-Lm1</strain>
    </source>
</reference>